<feature type="signal peptide" evidence="1">
    <location>
        <begin position="1"/>
        <end position="24"/>
    </location>
</feature>
<dbReference type="EMBL" id="CP053985">
    <property type="protein sequence ID" value="QKH33519.1"/>
    <property type="molecule type" value="Genomic_DNA"/>
</dbReference>
<reference evidence="3 4" key="1">
    <citation type="submission" date="2020-05" db="EMBL/GenBank/DDBJ databases">
        <title>FDA dAtabase for Regulatory Grade micrObial Sequences (FDA-ARGOS): Supporting development and validation of Infectious Disease Dx tests.</title>
        <authorList>
            <person name="Sproer C."/>
            <person name="Gronow S."/>
            <person name="Severitt S."/>
            <person name="Schroder I."/>
            <person name="Tallon L."/>
            <person name="Sadzewicz L."/>
            <person name="Zhao X."/>
            <person name="Vavikolanu K."/>
            <person name="Mehta A."/>
            <person name="Aluvathingal J."/>
            <person name="Nadendla S."/>
            <person name="Myers T."/>
            <person name="Yan Y."/>
            <person name="Sichtig H."/>
        </authorList>
    </citation>
    <scope>NUCLEOTIDE SEQUENCE [LARGE SCALE GENOMIC DNA]</scope>
    <source>
        <strain evidence="3 4">FDAARGOS_790</strain>
    </source>
</reference>
<dbReference type="PROSITE" id="PS51257">
    <property type="entry name" value="PROKAR_LIPOPROTEIN"/>
    <property type="match status" value="1"/>
</dbReference>
<name>A0A7D4HNC1_9BURK</name>
<gene>
    <name evidence="3" type="ORF">FOC84_00615</name>
</gene>
<evidence type="ECO:0000313" key="3">
    <source>
        <dbReference type="EMBL" id="QKH33519.1"/>
    </source>
</evidence>
<dbReference type="Proteomes" id="UP000500970">
    <property type="component" value="Chromosome"/>
</dbReference>
<dbReference type="AlphaFoldDB" id="A0A7D4HNC1"/>
<dbReference type="KEGG" id="apes:FOC84_00615"/>
<sequence>MTRRIILPALIASSAMLAACQPMAARKGATAAPRAAQPAQAAQETAAQARTAAPAVEFRLAQDKPGADLRELRMPDKTYYFLLAPALTRADLNAATPMKTREGQPFVSLRFTPPGAQKLARIGRQYSGKWLVFTIDGKLVGVPRIAGPMDEGILNLTMNSEEQAISVAQAILGEAQ</sequence>
<evidence type="ECO:0000259" key="2">
    <source>
        <dbReference type="Pfam" id="PF22599"/>
    </source>
</evidence>
<dbReference type="RefSeq" id="WP_173142719.1">
    <property type="nucleotide sequence ID" value="NZ_CP053985.1"/>
</dbReference>
<evidence type="ECO:0000313" key="4">
    <source>
        <dbReference type="Proteomes" id="UP000500970"/>
    </source>
</evidence>
<dbReference type="Gene3D" id="3.30.1360.200">
    <property type="match status" value="1"/>
</dbReference>
<feature type="domain" description="SecDF P1 head subdomain" evidence="2">
    <location>
        <begin position="77"/>
        <end position="168"/>
    </location>
</feature>
<dbReference type="InterPro" id="IPR054384">
    <property type="entry name" value="SecDF_P1_head"/>
</dbReference>
<proteinExistence type="predicted"/>
<dbReference type="Pfam" id="PF22599">
    <property type="entry name" value="SecDF_P1_head"/>
    <property type="match status" value="1"/>
</dbReference>
<evidence type="ECO:0000256" key="1">
    <source>
        <dbReference type="SAM" id="SignalP"/>
    </source>
</evidence>
<organism evidence="3 4">
    <name type="scientific">Achromobacter pestifer</name>
    <dbReference type="NCBI Taxonomy" id="1353889"/>
    <lineage>
        <taxon>Bacteria</taxon>
        <taxon>Pseudomonadati</taxon>
        <taxon>Pseudomonadota</taxon>
        <taxon>Betaproteobacteria</taxon>
        <taxon>Burkholderiales</taxon>
        <taxon>Alcaligenaceae</taxon>
        <taxon>Achromobacter</taxon>
    </lineage>
</organism>
<keyword evidence="4" id="KW-1185">Reference proteome</keyword>
<protein>
    <submittedName>
        <fullName evidence="3">Preprotein translocase subunit SecD</fullName>
    </submittedName>
</protein>
<accession>A0A7D4HNC1</accession>
<keyword evidence="1" id="KW-0732">Signal</keyword>
<feature type="chain" id="PRO_5028873934" evidence="1">
    <location>
        <begin position="25"/>
        <end position="176"/>
    </location>
</feature>